<sequence length="355" mass="40796">MIRYDVIGLAETRRRHPFNAVYDAGEERFFGTYDIRGVGGVGVLVNTSLSMNIDSFEQLTTRNGRLRLKRCGSTSALTVFVVYAPTSNYDEEVEAFYIDLERFYREDHTFFKVISGDFNAKIGPRRSSEEPHIGTYGLEWNEQESPNEGNHSEIDHIIVNTKFYLTDLDVVPKIYTGPHDRLFRARFYFSRKGEKVAKFKNRGLRITTNWELFNSLVGCWEDAVVDKLTEHLHVSTMKGESSKVTKRRLSPETVELIRQLVIAQAAGNRELTSELAKQCREAIKNDFKERRAAVMVEAAEAERSIGKAHRSFANYMTKMIALRLPDGTITASRKAMEKIIHEYYSDLFYSHLHLP</sequence>
<organism evidence="1 2">
    <name type="scientific">Angiostrongylus cantonensis</name>
    <name type="common">Rat lungworm</name>
    <dbReference type="NCBI Taxonomy" id="6313"/>
    <lineage>
        <taxon>Eukaryota</taxon>
        <taxon>Metazoa</taxon>
        <taxon>Ecdysozoa</taxon>
        <taxon>Nematoda</taxon>
        <taxon>Chromadorea</taxon>
        <taxon>Rhabditida</taxon>
        <taxon>Rhabditina</taxon>
        <taxon>Rhabditomorpha</taxon>
        <taxon>Strongyloidea</taxon>
        <taxon>Metastrongylidae</taxon>
        <taxon>Angiostrongylus</taxon>
    </lineage>
</organism>
<dbReference type="Proteomes" id="UP000035642">
    <property type="component" value="Unassembled WGS sequence"/>
</dbReference>
<dbReference type="Gene3D" id="3.60.10.10">
    <property type="entry name" value="Endonuclease/exonuclease/phosphatase"/>
    <property type="match status" value="1"/>
</dbReference>
<accession>A0A0K0DKU1</accession>
<protein>
    <submittedName>
        <fullName evidence="2">Endo/exonuclease/phosphatase domain-containing protein</fullName>
    </submittedName>
</protein>
<proteinExistence type="predicted"/>
<dbReference type="InterPro" id="IPR036691">
    <property type="entry name" value="Endo/exonu/phosph_ase_sf"/>
</dbReference>
<reference evidence="1" key="1">
    <citation type="submission" date="2012-09" db="EMBL/GenBank/DDBJ databases">
        <authorList>
            <person name="Martin A.A."/>
        </authorList>
    </citation>
    <scope>NUCLEOTIDE SEQUENCE</scope>
</reference>
<evidence type="ECO:0000313" key="1">
    <source>
        <dbReference type="Proteomes" id="UP000035642"/>
    </source>
</evidence>
<dbReference type="WBParaSite" id="ACAC_0001215201-mRNA-1">
    <property type="protein sequence ID" value="ACAC_0001215201-mRNA-1"/>
    <property type="gene ID" value="ACAC_0001215201"/>
</dbReference>
<dbReference type="STRING" id="6313.A0A0K0DKU1"/>
<keyword evidence="1" id="KW-1185">Reference proteome</keyword>
<reference evidence="2" key="2">
    <citation type="submission" date="2017-02" db="UniProtKB">
        <authorList>
            <consortium name="WormBaseParasite"/>
        </authorList>
    </citation>
    <scope>IDENTIFICATION</scope>
</reference>
<dbReference type="SUPFAM" id="SSF56219">
    <property type="entry name" value="DNase I-like"/>
    <property type="match status" value="1"/>
</dbReference>
<name>A0A0K0DKU1_ANGCA</name>
<dbReference type="AlphaFoldDB" id="A0A0K0DKU1"/>
<evidence type="ECO:0000313" key="2">
    <source>
        <dbReference type="WBParaSite" id="ACAC_0001215201-mRNA-1"/>
    </source>
</evidence>